<accession>A0A0F8ZKB6</accession>
<gene>
    <name evidence="1" type="ORF">LCGC14_2684480</name>
</gene>
<sequence length="213" mass="21929">MGLFEVYRGLAAGFGNGFNPGVALTTMAQQVVMDWRQAMVLDGRVFQVRAGTVTTPFVGDVPLADAAAEAAIDAGLGTTIIPCDLSVSLEAIGGTVPEIAAKSVGAVHTAQTTVFVALPLLMGGGAATSTSGIGTAGGVTVAAELNTTTREHFHRLVTAIVQENDIRHSFKAHSPPPVLVGPAAFYVQIGSVTTGSTYMLHYDFIELPTTAIS</sequence>
<dbReference type="AlphaFoldDB" id="A0A0F8ZKB6"/>
<organism evidence="1">
    <name type="scientific">marine sediment metagenome</name>
    <dbReference type="NCBI Taxonomy" id="412755"/>
    <lineage>
        <taxon>unclassified sequences</taxon>
        <taxon>metagenomes</taxon>
        <taxon>ecological metagenomes</taxon>
    </lineage>
</organism>
<protein>
    <submittedName>
        <fullName evidence="1">Uncharacterized protein</fullName>
    </submittedName>
</protein>
<reference evidence="1" key="1">
    <citation type="journal article" date="2015" name="Nature">
        <title>Complex archaea that bridge the gap between prokaryotes and eukaryotes.</title>
        <authorList>
            <person name="Spang A."/>
            <person name="Saw J.H."/>
            <person name="Jorgensen S.L."/>
            <person name="Zaremba-Niedzwiedzka K."/>
            <person name="Martijn J."/>
            <person name="Lind A.E."/>
            <person name="van Eijk R."/>
            <person name="Schleper C."/>
            <person name="Guy L."/>
            <person name="Ettema T.J."/>
        </authorList>
    </citation>
    <scope>NUCLEOTIDE SEQUENCE</scope>
</reference>
<evidence type="ECO:0000313" key="1">
    <source>
        <dbReference type="EMBL" id="KKK94278.1"/>
    </source>
</evidence>
<name>A0A0F8ZKB6_9ZZZZ</name>
<dbReference type="EMBL" id="LAZR01047415">
    <property type="protein sequence ID" value="KKK94278.1"/>
    <property type="molecule type" value="Genomic_DNA"/>
</dbReference>
<proteinExistence type="predicted"/>
<comment type="caution">
    <text evidence="1">The sequence shown here is derived from an EMBL/GenBank/DDBJ whole genome shotgun (WGS) entry which is preliminary data.</text>
</comment>